<keyword evidence="1" id="KW-0812">Transmembrane</keyword>
<gene>
    <name evidence="2" type="ORF">BCL57_000604</name>
    <name evidence="3" type="ORF">SAMN04489721_2530</name>
</gene>
<evidence type="ECO:0000313" key="5">
    <source>
        <dbReference type="Proteomes" id="UP000893823"/>
    </source>
</evidence>
<feature type="transmembrane region" description="Helical" evidence="1">
    <location>
        <begin position="150"/>
        <end position="169"/>
    </location>
</feature>
<evidence type="ECO:0000256" key="1">
    <source>
        <dbReference type="SAM" id="Phobius"/>
    </source>
</evidence>
<dbReference type="EMBL" id="LT629755">
    <property type="protein sequence ID" value="SDT10531.1"/>
    <property type="molecule type" value="Genomic_DNA"/>
</dbReference>
<reference evidence="2" key="3">
    <citation type="submission" date="2022-06" db="EMBL/GenBank/DDBJ databases">
        <title>Genomic Encyclopedia of Type Strains, Phase III (KMG-III): the genomes of soil and plant-associated and newly described type strains.</title>
        <authorList>
            <person name="Whitman W."/>
        </authorList>
    </citation>
    <scope>NUCLEOTIDE SEQUENCE</scope>
    <source>
        <strain evidence="2">CPCC 202695</strain>
    </source>
</reference>
<evidence type="ECO:0000313" key="4">
    <source>
        <dbReference type="Proteomes" id="UP000199482"/>
    </source>
</evidence>
<keyword evidence="5" id="KW-1185">Reference proteome</keyword>
<feature type="transmembrane region" description="Helical" evidence="1">
    <location>
        <begin position="49"/>
        <end position="70"/>
    </location>
</feature>
<dbReference type="AlphaFoldDB" id="A0A1H1XN84"/>
<reference evidence="3" key="2">
    <citation type="submission" date="2016-10" db="EMBL/GenBank/DDBJ databases">
        <authorList>
            <person name="de Groot N.N."/>
        </authorList>
    </citation>
    <scope>NUCLEOTIDE SEQUENCE [LARGE SCALE GENOMIC DNA]</scope>
    <source>
        <strain evidence="3">CPCC 202695</strain>
    </source>
</reference>
<keyword evidence="1" id="KW-0472">Membrane</keyword>
<keyword evidence="1" id="KW-1133">Transmembrane helix</keyword>
<proteinExistence type="predicted"/>
<feature type="transmembrane region" description="Helical" evidence="1">
    <location>
        <begin position="82"/>
        <end position="101"/>
    </location>
</feature>
<dbReference type="Proteomes" id="UP000199482">
    <property type="component" value="Chromosome I"/>
</dbReference>
<evidence type="ECO:0000313" key="3">
    <source>
        <dbReference type="EMBL" id="SDT10531.1"/>
    </source>
</evidence>
<accession>A0A1H1XN84</accession>
<organism evidence="3 4">
    <name type="scientific">Agromyces flavus</name>
    <dbReference type="NCBI Taxonomy" id="589382"/>
    <lineage>
        <taxon>Bacteria</taxon>
        <taxon>Bacillati</taxon>
        <taxon>Actinomycetota</taxon>
        <taxon>Actinomycetes</taxon>
        <taxon>Micrococcales</taxon>
        <taxon>Microbacteriaceae</taxon>
        <taxon>Agromyces</taxon>
    </lineage>
</organism>
<evidence type="ECO:0000313" key="2">
    <source>
        <dbReference type="EMBL" id="MCP2366462.1"/>
    </source>
</evidence>
<feature type="transmembrane region" description="Helical" evidence="1">
    <location>
        <begin position="107"/>
        <end position="129"/>
    </location>
</feature>
<name>A0A1H1XN84_9MICO</name>
<dbReference type="Proteomes" id="UP000893823">
    <property type="component" value="Unassembled WGS sequence"/>
</dbReference>
<reference evidence="4" key="1">
    <citation type="submission" date="2016-10" db="EMBL/GenBank/DDBJ databases">
        <authorList>
            <person name="Varghese N."/>
            <person name="Submissions S."/>
        </authorList>
    </citation>
    <scope>NUCLEOTIDE SEQUENCE [LARGE SCALE GENOMIC DNA]</scope>
    <source>
        <strain evidence="4">CPCC 202695</strain>
    </source>
</reference>
<dbReference type="EMBL" id="SODL02000001">
    <property type="protein sequence ID" value="MCP2366462.1"/>
    <property type="molecule type" value="Genomic_DNA"/>
</dbReference>
<protein>
    <submittedName>
        <fullName evidence="3">Uncharacterized protein</fullName>
    </submittedName>
</protein>
<dbReference type="STRING" id="589382.SAMN04489721_2530"/>
<dbReference type="RefSeq" id="WP_092672993.1">
    <property type="nucleotide sequence ID" value="NZ_BMDN01000001.1"/>
</dbReference>
<sequence length="191" mass="18309">MRTRGTVSGRTREWPMLSAIGVGLVFTATAAGALGPAVGTAESTGLGRPAAAAILAGCGVAALGWAVLALHAGRLPWPRATLAVALTVFAASAGLLASGAAPSLGVAPLPLLAADLLVLVVAGGAALELRMARGRPGGAAAVAAPARGSVFGLIVGAALVSALVTPALAGTAAGDLAVPHGEQHGTEHGHH</sequence>